<dbReference type="Proteomes" id="UP001178508">
    <property type="component" value="Chromosome 8"/>
</dbReference>
<name>A0AAV1FJZ1_XYRNO</name>
<evidence type="ECO:0000313" key="2">
    <source>
        <dbReference type="Proteomes" id="UP001178508"/>
    </source>
</evidence>
<sequence length="101" mass="12032">MSKCAAYRGQQSAMLQLGEASLYKAKESRPKKMKEEKKGFRYRSGYRNKKRYLSASDWIESSQEEQSQLLEPSQREQRETVAMPVRWRKRLLLLFRLDRGI</sequence>
<gene>
    <name evidence="1" type="ORF">XNOV1_A038170</name>
</gene>
<protein>
    <submittedName>
        <fullName evidence="1">Uncharacterized protein</fullName>
    </submittedName>
</protein>
<keyword evidence="2" id="KW-1185">Reference proteome</keyword>
<dbReference type="AlphaFoldDB" id="A0AAV1FJZ1"/>
<reference evidence="1" key="1">
    <citation type="submission" date="2023-08" db="EMBL/GenBank/DDBJ databases">
        <authorList>
            <person name="Alioto T."/>
            <person name="Alioto T."/>
            <person name="Gomez Garrido J."/>
        </authorList>
    </citation>
    <scope>NUCLEOTIDE SEQUENCE</scope>
</reference>
<organism evidence="1 2">
    <name type="scientific">Xyrichtys novacula</name>
    <name type="common">Pearly razorfish</name>
    <name type="synonym">Hemipteronotus novacula</name>
    <dbReference type="NCBI Taxonomy" id="13765"/>
    <lineage>
        <taxon>Eukaryota</taxon>
        <taxon>Metazoa</taxon>
        <taxon>Chordata</taxon>
        <taxon>Craniata</taxon>
        <taxon>Vertebrata</taxon>
        <taxon>Euteleostomi</taxon>
        <taxon>Actinopterygii</taxon>
        <taxon>Neopterygii</taxon>
        <taxon>Teleostei</taxon>
        <taxon>Neoteleostei</taxon>
        <taxon>Acanthomorphata</taxon>
        <taxon>Eupercaria</taxon>
        <taxon>Labriformes</taxon>
        <taxon>Labridae</taxon>
        <taxon>Xyrichtys</taxon>
    </lineage>
</organism>
<accession>A0AAV1FJZ1</accession>
<evidence type="ECO:0000313" key="1">
    <source>
        <dbReference type="EMBL" id="CAJ1061791.1"/>
    </source>
</evidence>
<dbReference type="EMBL" id="OY660871">
    <property type="protein sequence ID" value="CAJ1061791.1"/>
    <property type="molecule type" value="Genomic_DNA"/>
</dbReference>
<proteinExistence type="predicted"/>